<name>A0A5C6BHN1_9BACT</name>
<dbReference type="AlphaFoldDB" id="A0A5C6BHN1"/>
<dbReference type="EMBL" id="SJPU01000003">
    <property type="protein sequence ID" value="TWU11051.1"/>
    <property type="molecule type" value="Genomic_DNA"/>
</dbReference>
<evidence type="ECO:0000313" key="5">
    <source>
        <dbReference type="EMBL" id="TWU11051.1"/>
    </source>
</evidence>
<evidence type="ECO:0000256" key="4">
    <source>
        <dbReference type="ARBA" id="ARBA00023163"/>
    </source>
</evidence>
<dbReference type="Gene3D" id="1.10.4040.10">
    <property type="entry name" value="Penicillinase repressor domain"/>
    <property type="match status" value="1"/>
</dbReference>
<dbReference type="Proteomes" id="UP000319908">
    <property type="component" value="Unassembled WGS sequence"/>
</dbReference>
<evidence type="ECO:0000313" key="6">
    <source>
        <dbReference type="Proteomes" id="UP000319908"/>
    </source>
</evidence>
<dbReference type="GO" id="GO:0003677">
    <property type="term" value="F:DNA binding"/>
    <property type="evidence" value="ECO:0007669"/>
    <property type="project" value="UniProtKB-KW"/>
</dbReference>
<dbReference type="InterPro" id="IPR036390">
    <property type="entry name" value="WH_DNA-bd_sf"/>
</dbReference>
<keyword evidence="4" id="KW-0804">Transcription</keyword>
<organism evidence="5 6">
    <name type="scientific">Allorhodopirellula heiligendammensis</name>
    <dbReference type="NCBI Taxonomy" id="2714739"/>
    <lineage>
        <taxon>Bacteria</taxon>
        <taxon>Pseudomonadati</taxon>
        <taxon>Planctomycetota</taxon>
        <taxon>Planctomycetia</taxon>
        <taxon>Pirellulales</taxon>
        <taxon>Pirellulaceae</taxon>
        <taxon>Allorhodopirellula</taxon>
    </lineage>
</organism>
<proteinExistence type="inferred from homology"/>
<dbReference type="PIRSF" id="PIRSF019455">
    <property type="entry name" value="CopR_AtkY"/>
    <property type="match status" value="1"/>
</dbReference>
<protein>
    <submittedName>
        <fullName evidence="5">Penicillinase repressor</fullName>
    </submittedName>
</protein>
<accession>A0A5C6BHN1</accession>
<dbReference type="InterPro" id="IPR005650">
    <property type="entry name" value="BlaI_family"/>
</dbReference>
<dbReference type="InterPro" id="IPR036388">
    <property type="entry name" value="WH-like_DNA-bd_sf"/>
</dbReference>
<evidence type="ECO:0000256" key="2">
    <source>
        <dbReference type="ARBA" id="ARBA00023015"/>
    </source>
</evidence>
<evidence type="ECO:0000256" key="1">
    <source>
        <dbReference type="ARBA" id="ARBA00011046"/>
    </source>
</evidence>
<evidence type="ECO:0000256" key="3">
    <source>
        <dbReference type="ARBA" id="ARBA00023125"/>
    </source>
</evidence>
<dbReference type="RefSeq" id="WP_146409372.1">
    <property type="nucleotide sequence ID" value="NZ_SJPU01000003.1"/>
</dbReference>
<keyword evidence="2" id="KW-0805">Transcription regulation</keyword>
<dbReference type="GO" id="GO:0045892">
    <property type="term" value="P:negative regulation of DNA-templated transcription"/>
    <property type="evidence" value="ECO:0007669"/>
    <property type="project" value="InterPro"/>
</dbReference>
<comment type="similarity">
    <text evidence="1">Belongs to the BlaI transcriptional regulatory family.</text>
</comment>
<reference evidence="5 6" key="1">
    <citation type="journal article" date="2020" name="Antonie Van Leeuwenhoek">
        <title>Rhodopirellula heiligendammensis sp. nov., Rhodopirellula pilleata sp. nov., and Rhodopirellula solitaria sp. nov. isolated from natural or artificial marine surfaces in Northern Germany and California, USA, and emended description of the genus Rhodopirellula.</title>
        <authorList>
            <person name="Kallscheuer N."/>
            <person name="Wiegand S."/>
            <person name="Jogler M."/>
            <person name="Boedeker C."/>
            <person name="Peeters S.H."/>
            <person name="Rast P."/>
            <person name="Heuer A."/>
            <person name="Jetten M.S.M."/>
            <person name="Rohde M."/>
            <person name="Jogler C."/>
        </authorList>
    </citation>
    <scope>NUCLEOTIDE SEQUENCE [LARGE SCALE GENOMIC DNA]</scope>
    <source>
        <strain evidence="5 6">Poly21</strain>
    </source>
</reference>
<dbReference type="Gene3D" id="1.10.10.10">
    <property type="entry name" value="Winged helix-like DNA-binding domain superfamily/Winged helix DNA-binding domain"/>
    <property type="match status" value="1"/>
</dbReference>
<dbReference type="SUPFAM" id="SSF46785">
    <property type="entry name" value="Winged helix' DNA-binding domain"/>
    <property type="match status" value="1"/>
</dbReference>
<keyword evidence="6" id="KW-1185">Reference proteome</keyword>
<sequence length="127" mass="14329">MVKTTKEPTAAELAILEQLWEHGPSSVKTLSQSLYGASTPSDIATVQKLLSRLEAKKHVERDRNEWPHLFHAVVAREELINQRLQTTADELCDGTMSSLLNHLVGSKKFTSTQRDHLRKLLDELDAQ</sequence>
<gene>
    <name evidence="5" type="ORF">Poly21_49580</name>
</gene>
<comment type="caution">
    <text evidence="5">The sequence shown here is derived from an EMBL/GenBank/DDBJ whole genome shotgun (WGS) entry which is preliminary data.</text>
</comment>
<keyword evidence="3" id="KW-0238">DNA-binding</keyword>
<dbReference type="Pfam" id="PF03965">
    <property type="entry name" value="Penicillinase_R"/>
    <property type="match status" value="1"/>
</dbReference>
<dbReference type="OrthoDB" id="284965at2"/>